<feature type="domain" description="Aminoacyl-tRNA synthetase class Ia" evidence="13">
    <location>
        <begin position="38"/>
        <end position="697"/>
    </location>
</feature>
<reference evidence="15" key="1">
    <citation type="submission" date="2001-09" db="EMBL/GenBank/DDBJ databases">
        <title>Identification of mitochondrion derived valyl tRNA synthetase in Cryptosporidium parvum.</title>
        <authorList>
            <person name="Riordan C.E."/>
            <person name="Keithly J.S."/>
        </authorList>
    </citation>
    <scope>NUCLEOTIDE SEQUENCE</scope>
    <source>
        <strain evidence="15">Iowa</strain>
    </source>
</reference>
<name>Q9Y1L6_CRYPV</name>
<protein>
    <recommendedName>
        <fullName evidence="3">valine--tRNA ligase</fullName>
        <ecNumber evidence="3">6.1.1.9</ecNumber>
    </recommendedName>
    <alternativeName>
        <fullName evidence="10">Valyl-tRNA synthetase</fullName>
    </alternativeName>
</protein>
<dbReference type="EMBL" id="AF110955">
    <property type="protein sequence ID" value="AAD38353.3"/>
    <property type="molecule type" value="Genomic_DNA"/>
</dbReference>
<dbReference type="SUPFAM" id="SSF47323">
    <property type="entry name" value="Anticodon-binding domain of a subclass of class I aminoacyl-tRNA synthetases"/>
    <property type="match status" value="1"/>
</dbReference>
<dbReference type="NCBIfam" id="NF004349">
    <property type="entry name" value="PRK05729.1"/>
    <property type="match status" value="1"/>
</dbReference>
<dbReference type="InterPro" id="IPR014729">
    <property type="entry name" value="Rossmann-like_a/b/a_fold"/>
</dbReference>
<comment type="similarity">
    <text evidence="2 12">Belongs to the class-I aminoacyl-tRNA synthetase family.</text>
</comment>
<dbReference type="NCBIfam" id="TIGR00422">
    <property type="entry name" value="valS"/>
    <property type="match status" value="1"/>
</dbReference>
<sequence length="1050" mass="121222">MATDKFKLFADFLKDKPSLKHEMPLSYNPSEVESHWDAIWCESKIYLPNFERASNLPFENKFVIALPPPNVTGRLHLGHTLTAAIQDSLCRYNRLIGKEVLWIPGTDHAGIATQTVVERIIHQTDNVTRHDLGRDNFLKKVWEWKEKHGSAICSQFRRLGCSLDWSREFFTLDENMSKAVNNAFIQLFNQGYIFRKTRLVSWCSYLRTALSDIEVDLLEVNKPSRIRIPGYEKTVEVGVLWHFSYPLEQHGQTHEWHFMPENITNIEKITVATTRIETMLGDVAIAVNPKDNRYKSLIGKYCLHPFIKDRKIIIIADEHVDPEFGTGCVKITPAHDKNDFEIASRYNEKHKSEPLFEKLKFISVFTNDGNIGPGFGIFSGIHRFKCRELVEKELEKIKLLVEKTPNSKAMQIPICSRSNDIVELFLIPQWWMNCKPFAEKACKAVKNHELQIEPKFHEQTWFYWLENIQDWCISRQLWWGHRIPAYKIISSKLNSTEEIGIQRRIWVAAKDEETAIKEAIQKYGLSECDFHVERDSDVLDTWFSSGLIPFSLLGWPDEVNQKTKLNDLSTFFPTTLLETGSDILFFWVARMVMLSFACTDKLPFKTIYLHAMVRDSQGRKMSKSLGNVIDPIEIIEGISFDDLNKKLDQGNLPLQEIKKSKENNLKDFPDGIPECGADALRIGLLAYTKQGRNINLDTKRVVAYRHFCNKLWKANACKFAFGNIENVANHMKQNFEAITINELFSTHSEDLLWEDYYILYRLMVCINCVKESFDNFLFSDVVTATYNFWLYELCDVYLELIKSRFKNIESSFRYAYTAAQVLSICIEYGLVLLHPLTPFVTEELYQRFKQVTRSSIISSISTSEFPQIFVHNGLISSRDHEFKKMMNIVTKIRSLTAILGISNKDKINIKVHVVYNGTDLEYIDLISNVAAAFVTKLSQIGGTMVLLNPSIDEIDELKKNCLLDIVDEKTVYYLKPPEFVDLSIALKKIEKQIDSNVKSLESYNKKKSSSSYDKVPESVKKLNDEKIDQLVSTIDALRVAHSNIESLINQ</sequence>
<keyword evidence="9 12" id="KW-0030">Aminoacyl-tRNA synthetase</keyword>
<dbReference type="GO" id="GO:0005524">
    <property type="term" value="F:ATP binding"/>
    <property type="evidence" value="ECO:0007669"/>
    <property type="project" value="UniProtKB-KW"/>
</dbReference>
<comment type="subcellular location">
    <subcellularLocation>
        <location evidence="1">Cytoplasm</location>
    </subcellularLocation>
</comment>
<evidence type="ECO:0000256" key="7">
    <source>
        <dbReference type="ARBA" id="ARBA00022840"/>
    </source>
</evidence>
<proteinExistence type="inferred from homology"/>
<dbReference type="InterPro" id="IPR002300">
    <property type="entry name" value="aa-tRNA-synth_Ia"/>
</dbReference>
<dbReference type="PROSITE" id="PS00178">
    <property type="entry name" value="AA_TRNA_LIGASE_I"/>
    <property type="match status" value="1"/>
</dbReference>
<keyword evidence="8 12" id="KW-0648">Protein biosynthesis</keyword>
<dbReference type="AlphaFoldDB" id="Q9Y1L6"/>
<dbReference type="PRINTS" id="PR00986">
    <property type="entry name" value="TRNASYNTHVAL"/>
</dbReference>
<comment type="catalytic activity">
    <reaction evidence="11">
        <text>tRNA(Val) + L-valine + ATP = L-valyl-tRNA(Val) + AMP + diphosphate</text>
        <dbReference type="Rhea" id="RHEA:10704"/>
        <dbReference type="Rhea" id="RHEA-COMP:9672"/>
        <dbReference type="Rhea" id="RHEA-COMP:9708"/>
        <dbReference type="ChEBI" id="CHEBI:30616"/>
        <dbReference type="ChEBI" id="CHEBI:33019"/>
        <dbReference type="ChEBI" id="CHEBI:57762"/>
        <dbReference type="ChEBI" id="CHEBI:78442"/>
        <dbReference type="ChEBI" id="CHEBI:78537"/>
        <dbReference type="ChEBI" id="CHEBI:456215"/>
        <dbReference type="EC" id="6.1.1.9"/>
    </reaction>
</comment>
<dbReference type="SUPFAM" id="SSF52374">
    <property type="entry name" value="Nucleotidylyl transferase"/>
    <property type="match status" value="1"/>
</dbReference>
<dbReference type="PANTHER" id="PTHR11946:SF109">
    <property type="entry name" value="VALINE--TRNA LIGASE"/>
    <property type="match status" value="1"/>
</dbReference>
<dbReference type="PANTHER" id="PTHR11946">
    <property type="entry name" value="VALYL-TRNA SYNTHETASES"/>
    <property type="match status" value="1"/>
</dbReference>
<evidence type="ECO:0000256" key="1">
    <source>
        <dbReference type="ARBA" id="ARBA00004496"/>
    </source>
</evidence>
<dbReference type="Pfam" id="PF08264">
    <property type="entry name" value="Anticodon_1"/>
    <property type="match status" value="1"/>
</dbReference>
<dbReference type="InterPro" id="IPR009008">
    <property type="entry name" value="Val/Leu/Ile-tRNA-synth_edit"/>
</dbReference>
<evidence type="ECO:0000256" key="6">
    <source>
        <dbReference type="ARBA" id="ARBA00022741"/>
    </source>
</evidence>
<evidence type="ECO:0000256" key="11">
    <source>
        <dbReference type="ARBA" id="ARBA00047552"/>
    </source>
</evidence>
<keyword evidence="6 12" id="KW-0547">Nucleotide-binding</keyword>
<dbReference type="CDD" id="cd07962">
    <property type="entry name" value="Anticodon_Ia_Val"/>
    <property type="match status" value="1"/>
</dbReference>
<dbReference type="EC" id="6.1.1.9" evidence="3"/>
<evidence type="ECO:0000256" key="3">
    <source>
        <dbReference type="ARBA" id="ARBA00013169"/>
    </source>
</evidence>
<evidence type="ECO:0000313" key="15">
    <source>
        <dbReference type="EMBL" id="AAD38353.3"/>
    </source>
</evidence>
<feature type="domain" description="Methionyl/Valyl/Leucyl/Isoleucyl-tRNA synthetase anticodon-binding" evidence="14">
    <location>
        <begin position="755"/>
        <end position="909"/>
    </location>
</feature>
<dbReference type="Gene3D" id="3.40.50.620">
    <property type="entry name" value="HUPs"/>
    <property type="match status" value="2"/>
</dbReference>
<dbReference type="GO" id="GO:0006438">
    <property type="term" value="P:valyl-tRNA aminoacylation"/>
    <property type="evidence" value="ECO:0007669"/>
    <property type="project" value="InterPro"/>
</dbReference>
<dbReference type="CDD" id="cd00817">
    <property type="entry name" value="ValRS_core"/>
    <property type="match status" value="1"/>
</dbReference>
<keyword evidence="5 12" id="KW-0436">Ligase</keyword>
<dbReference type="Gene3D" id="1.10.730.10">
    <property type="entry name" value="Isoleucyl-tRNA Synthetase, Domain 1"/>
    <property type="match status" value="1"/>
</dbReference>
<dbReference type="InterPro" id="IPR009080">
    <property type="entry name" value="tRNAsynth_Ia_anticodon-bd"/>
</dbReference>
<evidence type="ECO:0000259" key="13">
    <source>
        <dbReference type="Pfam" id="PF00133"/>
    </source>
</evidence>
<accession>Q9Y1L6</accession>
<dbReference type="FunFam" id="3.40.50.620:FF:000020">
    <property type="entry name" value="Valine--tRNA ligase, mitochondrial"/>
    <property type="match status" value="1"/>
</dbReference>
<evidence type="ECO:0000256" key="9">
    <source>
        <dbReference type="ARBA" id="ARBA00023146"/>
    </source>
</evidence>
<dbReference type="InterPro" id="IPR001412">
    <property type="entry name" value="aa-tRNA-synth_I_CS"/>
</dbReference>
<evidence type="ECO:0000259" key="14">
    <source>
        <dbReference type="Pfam" id="PF08264"/>
    </source>
</evidence>
<dbReference type="FunFam" id="3.40.50.620:FF:000078">
    <property type="entry name" value="Valine--tRNA ligase, mitochondrial"/>
    <property type="match status" value="1"/>
</dbReference>
<evidence type="ECO:0000256" key="5">
    <source>
        <dbReference type="ARBA" id="ARBA00022598"/>
    </source>
</evidence>
<dbReference type="InterPro" id="IPR033705">
    <property type="entry name" value="Anticodon_Ia_Val"/>
</dbReference>
<evidence type="ECO:0000256" key="10">
    <source>
        <dbReference type="ARBA" id="ARBA00029936"/>
    </source>
</evidence>
<keyword evidence="7 12" id="KW-0067">ATP-binding</keyword>
<dbReference type="GO" id="GO:0002161">
    <property type="term" value="F:aminoacyl-tRNA deacylase activity"/>
    <property type="evidence" value="ECO:0007669"/>
    <property type="project" value="InterPro"/>
</dbReference>
<dbReference type="GO" id="GO:0005829">
    <property type="term" value="C:cytosol"/>
    <property type="evidence" value="ECO:0007669"/>
    <property type="project" value="TreeGrafter"/>
</dbReference>
<dbReference type="SUPFAM" id="SSF50677">
    <property type="entry name" value="ValRS/IleRS/LeuRS editing domain"/>
    <property type="match status" value="1"/>
</dbReference>
<evidence type="ECO:0000256" key="4">
    <source>
        <dbReference type="ARBA" id="ARBA00022490"/>
    </source>
</evidence>
<keyword evidence="4" id="KW-0963">Cytoplasm</keyword>
<dbReference type="InterPro" id="IPR013155">
    <property type="entry name" value="M/V/L/I-tRNA-synth_anticd-bd"/>
</dbReference>
<evidence type="ECO:0000256" key="12">
    <source>
        <dbReference type="RuleBase" id="RU363035"/>
    </source>
</evidence>
<dbReference type="GO" id="GO:0004832">
    <property type="term" value="F:valine-tRNA ligase activity"/>
    <property type="evidence" value="ECO:0007669"/>
    <property type="project" value="UniProtKB-EC"/>
</dbReference>
<dbReference type="VEuPathDB" id="CryptoDB:cgd8_3100"/>
<dbReference type="VEuPathDB" id="CryptoDB:CPATCC_0003260"/>
<dbReference type="Pfam" id="PF00133">
    <property type="entry name" value="tRNA-synt_1"/>
    <property type="match status" value="1"/>
</dbReference>
<organism evidence="15">
    <name type="scientific">Cryptosporidium parvum</name>
    <dbReference type="NCBI Taxonomy" id="5807"/>
    <lineage>
        <taxon>Eukaryota</taxon>
        <taxon>Sar</taxon>
        <taxon>Alveolata</taxon>
        <taxon>Apicomplexa</taxon>
        <taxon>Conoidasida</taxon>
        <taxon>Coccidia</taxon>
        <taxon>Eucoccidiorida</taxon>
        <taxon>Eimeriorina</taxon>
        <taxon>Cryptosporidiidae</taxon>
        <taxon>Cryptosporidium</taxon>
    </lineage>
</organism>
<evidence type="ECO:0000256" key="8">
    <source>
        <dbReference type="ARBA" id="ARBA00022917"/>
    </source>
</evidence>
<dbReference type="InterPro" id="IPR002303">
    <property type="entry name" value="Valyl-tRNA_ligase"/>
</dbReference>
<evidence type="ECO:0000256" key="2">
    <source>
        <dbReference type="ARBA" id="ARBA00005594"/>
    </source>
</evidence>